<evidence type="ECO:0000256" key="2">
    <source>
        <dbReference type="SAM" id="Phobius"/>
    </source>
</evidence>
<dbReference type="RefSeq" id="WP_103430055.1">
    <property type="nucleotide sequence ID" value="NZ_PPXF01000014.1"/>
</dbReference>
<evidence type="ECO:0000259" key="4">
    <source>
        <dbReference type="Pfam" id="PF09972"/>
    </source>
</evidence>
<dbReference type="Pfam" id="PF09972">
    <property type="entry name" value="DUF2207"/>
    <property type="match status" value="1"/>
</dbReference>
<comment type="caution">
    <text evidence="5">The sequence shown here is derived from an EMBL/GenBank/DDBJ whole genome shotgun (WGS) entry which is preliminary data.</text>
</comment>
<feature type="transmembrane region" description="Helical" evidence="2">
    <location>
        <begin position="458"/>
        <end position="477"/>
    </location>
</feature>
<protein>
    <recommendedName>
        <fullName evidence="4">DUF2207 domain-containing protein</fullName>
    </recommendedName>
</protein>
<feature type="domain" description="DUF2207" evidence="4">
    <location>
        <begin position="92"/>
        <end position="271"/>
    </location>
</feature>
<organism evidence="5 6">
    <name type="scientific">Cryobacterium zongtaii</name>
    <dbReference type="NCBI Taxonomy" id="1259217"/>
    <lineage>
        <taxon>Bacteria</taxon>
        <taxon>Bacillati</taxon>
        <taxon>Actinomycetota</taxon>
        <taxon>Actinomycetes</taxon>
        <taxon>Micrococcales</taxon>
        <taxon>Microbacteriaceae</taxon>
        <taxon>Cryobacterium</taxon>
    </lineage>
</organism>
<proteinExistence type="predicted"/>
<accession>A0A2S3ZNR1</accession>
<dbReference type="InterPro" id="IPR018702">
    <property type="entry name" value="DUF2207"/>
</dbReference>
<sequence>MTRLLKILSWLVVASAMAIGVPVAANAMVPGPVAAAGATTVGSAAPSGVSSPNGSVRAAVPADTSDFTFALYAGEYYLGRDSAGHSTLRTVETFVAEFPDFDQNRGIIRAIPNDYDGVPLNTTVESVTDAQGEPVYFETEINGGFTELALGTDEFVRGSQTYVISYTQQNVVRAFADTNDDEFYWDTNGTGFDQPFGTVAARVHVDPAIASFLTGDNACYSGAQGESGDCQIVQETDPDAAAPDAAAPVGQMFTAEAVDLGPGENLTVAIGFTPGTFVQVPAEARSDADNSPGFGPSAGVGGFPFGLLGMAMLGGVFVLARAFARPRDPKGGTIIAQYSVPDGYNLLEAADLIGRPKSAMAAQIVSFAVRGNVRILDYPVSAGGGDYTLQLLRTDGVDDQELAVLATFFPGLPAGAVCELGVTNDPLARGLKVATADATVRNTARGWRARPPLTRVRIRLLVGLGALVALVVAVLVIGDPPAIWWSPLLLLAASAVIVGIVAGSRPLLLTAAGLDRRDYLAGMKVYLALAEADRFRMLQSPDGALRVTVPRTVTGMEPDAASTLDTVELVKLYEKLLPFAVLWGVEKEWATELEVYYEQATTTPDWFLSQNAFSGIHLSTALGGMVNSMNTTQTPTSSWSSSGGGSFSGGSGGGGFSGGGGGGGGGGGR</sequence>
<dbReference type="EMBL" id="PPXF01000014">
    <property type="protein sequence ID" value="POH70766.1"/>
    <property type="molecule type" value="Genomic_DNA"/>
</dbReference>
<evidence type="ECO:0000256" key="3">
    <source>
        <dbReference type="SAM" id="SignalP"/>
    </source>
</evidence>
<feature type="region of interest" description="Disordered" evidence="1">
    <location>
        <begin position="629"/>
        <end position="669"/>
    </location>
</feature>
<reference evidence="5 6" key="1">
    <citation type="submission" date="2018-01" db="EMBL/GenBank/DDBJ databases">
        <title>Cryobacterium sp. nov., from glaciers in China.</title>
        <authorList>
            <person name="Liu Q."/>
            <person name="Xin Y.-H."/>
        </authorList>
    </citation>
    <scope>NUCLEOTIDE SEQUENCE [LARGE SCALE GENOMIC DNA]</scope>
    <source>
        <strain evidence="5 6">TMB1-8</strain>
    </source>
</reference>
<feature type="transmembrane region" description="Helical" evidence="2">
    <location>
        <begin position="300"/>
        <end position="320"/>
    </location>
</feature>
<feature type="signal peptide" evidence="3">
    <location>
        <begin position="1"/>
        <end position="27"/>
    </location>
</feature>
<evidence type="ECO:0000313" key="5">
    <source>
        <dbReference type="EMBL" id="POH70766.1"/>
    </source>
</evidence>
<evidence type="ECO:0000313" key="6">
    <source>
        <dbReference type="Proteomes" id="UP000237104"/>
    </source>
</evidence>
<keyword evidence="3" id="KW-0732">Signal</keyword>
<name>A0A2S3ZNR1_9MICO</name>
<gene>
    <name evidence="5" type="ORF">C3B59_03595</name>
</gene>
<feature type="transmembrane region" description="Helical" evidence="2">
    <location>
        <begin position="483"/>
        <end position="502"/>
    </location>
</feature>
<keyword evidence="2" id="KW-0812">Transmembrane</keyword>
<keyword evidence="2" id="KW-0472">Membrane</keyword>
<dbReference type="OrthoDB" id="4973253at2"/>
<dbReference type="Proteomes" id="UP000237104">
    <property type="component" value="Unassembled WGS sequence"/>
</dbReference>
<feature type="compositionally biased region" description="Gly residues" evidence="1">
    <location>
        <begin position="642"/>
        <end position="669"/>
    </location>
</feature>
<feature type="chain" id="PRO_5038536278" description="DUF2207 domain-containing protein" evidence="3">
    <location>
        <begin position="28"/>
        <end position="669"/>
    </location>
</feature>
<evidence type="ECO:0000256" key="1">
    <source>
        <dbReference type="SAM" id="MobiDB-lite"/>
    </source>
</evidence>
<dbReference type="AlphaFoldDB" id="A0A2S3ZNR1"/>
<keyword evidence="2" id="KW-1133">Transmembrane helix</keyword>